<evidence type="ECO:0000313" key="12">
    <source>
        <dbReference type="RefSeq" id="XP_031378613.1"/>
    </source>
</evidence>
<reference evidence="12" key="2">
    <citation type="submission" date="2025-08" db="UniProtKB">
        <authorList>
            <consortium name="RefSeq"/>
        </authorList>
    </citation>
    <scope>IDENTIFICATION</scope>
    <source>
        <tissue evidence="12">Leaf</tissue>
    </source>
</reference>
<dbReference type="InterPro" id="IPR039657">
    <property type="entry name" value="Dimethylallyltransferase"/>
</dbReference>
<evidence type="ECO:0000256" key="6">
    <source>
        <dbReference type="ARBA" id="ARBA00022946"/>
    </source>
</evidence>
<evidence type="ECO:0000256" key="9">
    <source>
        <dbReference type="ARBA" id="ARBA00055191"/>
    </source>
</evidence>
<dbReference type="GO" id="GO:0006400">
    <property type="term" value="P:tRNA modification"/>
    <property type="evidence" value="ECO:0007669"/>
    <property type="project" value="TreeGrafter"/>
</dbReference>
<keyword evidence="4" id="KW-0547">Nucleotide-binding</keyword>
<name>A0A6P8CC20_PUNGR</name>
<gene>
    <name evidence="12" type="primary">LOC116194025</name>
</gene>
<comment type="catalytic activity">
    <reaction evidence="7">
        <text>dimethylallyl diphosphate + ATP = N(6)-(dimethylallyl)adenosine 5'-triphosphate + diphosphate</text>
        <dbReference type="Rhea" id="RHEA:36331"/>
        <dbReference type="ChEBI" id="CHEBI:30616"/>
        <dbReference type="ChEBI" id="CHEBI:33019"/>
        <dbReference type="ChEBI" id="CHEBI:57623"/>
        <dbReference type="ChEBI" id="CHEBI:73532"/>
        <dbReference type="EC" id="2.5.1.112"/>
    </reaction>
</comment>
<comment type="catalytic activity">
    <reaction evidence="8">
        <text>dimethylallyl diphosphate + ADP = N(6)-(dimethylallyl)adenosine 5'-diphosphate + diphosphate</text>
        <dbReference type="Rhea" id="RHEA:36327"/>
        <dbReference type="ChEBI" id="CHEBI:33019"/>
        <dbReference type="ChEBI" id="CHEBI:57623"/>
        <dbReference type="ChEBI" id="CHEBI:73533"/>
        <dbReference type="ChEBI" id="CHEBI:456216"/>
        <dbReference type="EC" id="2.5.1.112"/>
    </reaction>
</comment>
<evidence type="ECO:0000256" key="4">
    <source>
        <dbReference type="ARBA" id="ARBA00022741"/>
    </source>
</evidence>
<evidence type="ECO:0000256" key="2">
    <source>
        <dbReference type="ARBA" id="ARBA00022679"/>
    </source>
</evidence>
<dbReference type="Gene3D" id="1.10.287.890">
    <property type="entry name" value="Crystal structure of tRNA isopentenylpyrophosphate transferase (bh2366) domain"/>
    <property type="match status" value="1"/>
</dbReference>
<dbReference type="EC" id="2.5.1.112" evidence="10"/>
<dbReference type="FunFam" id="1.10.287.890:FF:000002">
    <property type="entry name" value="Adenylate isopentenyltransferase 5, chloroplastic"/>
    <property type="match status" value="1"/>
</dbReference>
<dbReference type="GO" id="GO:0005739">
    <property type="term" value="C:mitochondrion"/>
    <property type="evidence" value="ECO:0007669"/>
    <property type="project" value="TreeGrafter"/>
</dbReference>
<evidence type="ECO:0000256" key="10">
    <source>
        <dbReference type="ARBA" id="ARBA00066838"/>
    </source>
</evidence>
<protein>
    <recommendedName>
        <fullName evidence="10">adenylate dimethylallyltransferase (ADP/ATP-dependent)</fullName>
        <ecNumber evidence="10">2.5.1.112</ecNumber>
    </recommendedName>
</protein>
<proteinExistence type="inferred from homology"/>
<keyword evidence="6" id="KW-0809">Transit peptide</keyword>
<dbReference type="GeneID" id="116194025"/>
<organism evidence="11 12">
    <name type="scientific">Punica granatum</name>
    <name type="common">Pomegranate</name>
    <dbReference type="NCBI Taxonomy" id="22663"/>
    <lineage>
        <taxon>Eukaryota</taxon>
        <taxon>Viridiplantae</taxon>
        <taxon>Streptophyta</taxon>
        <taxon>Embryophyta</taxon>
        <taxon>Tracheophyta</taxon>
        <taxon>Spermatophyta</taxon>
        <taxon>Magnoliopsida</taxon>
        <taxon>eudicotyledons</taxon>
        <taxon>Gunneridae</taxon>
        <taxon>Pentapetalae</taxon>
        <taxon>rosids</taxon>
        <taxon>malvids</taxon>
        <taxon>Myrtales</taxon>
        <taxon>Lythraceae</taxon>
        <taxon>Punica</taxon>
    </lineage>
</organism>
<evidence type="ECO:0000256" key="1">
    <source>
        <dbReference type="ARBA" id="ARBA00005842"/>
    </source>
</evidence>
<dbReference type="InterPro" id="IPR027417">
    <property type="entry name" value="P-loop_NTPase"/>
</dbReference>
<dbReference type="PANTHER" id="PTHR11088">
    <property type="entry name" value="TRNA DIMETHYLALLYLTRANSFERASE"/>
    <property type="match status" value="1"/>
</dbReference>
<evidence type="ECO:0000256" key="3">
    <source>
        <dbReference type="ARBA" id="ARBA00022712"/>
    </source>
</evidence>
<dbReference type="GO" id="GO:0052381">
    <property type="term" value="F:tRNA dimethylallyltransferase activity"/>
    <property type="evidence" value="ECO:0007669"/>
    <property type="project" value="TreeGrafter"/>
</dbReference>
<evidence type="ECO:0000256" key="5">
    <source>
        <dbReference type="ARBA" id="ARBA00022840"/>
    </source>
</evidence>
<dbReference type="SUPFAM" id="SSF52540">
    <property type="entry name" value="P-loop containing nucleoside triphosphate hydrolases"/>
    <property type="match status" value="1"/>
</dbReference>
<keyword evidence="3" id="KW-0203">Cytokinin biosynthesis</keyword>
<keyword evidence="11" id="KW-1185">Reference proteome</keyword>
<dbReference type="Gene3D" id="3.40.50.300">
    <property type="entry name" value="P-loop containing nucleotide triphosphate hydrolases"/>
    <property type="match status" value="1"/>
</dbReference>
<dbReference type="GO" id="GO:0005524">
    <property type="term" value="F:ATP binding"/>
    <property type="evidence" value="ECO:0007669"/>
    <property type="project" value="UniProtKB-KW"/>
</dbReference>
<comment type="function">
    <text evidence="9">Involved in cytokinin biosynthesis. Catalyzes the transfer of an isopentenyl group from dimethylallyl diphosphate (DMAPP) to ATP and ADP.</text>
</comment>
<dbReference type="GO" id="GO:0052622">
    <property type="term" value="F:ATP/ADP dimethylallyltransferase activity"/>
    <property type="evidence" value="ECO:0007669"/>
    <property type="project" value="UniProtKB-EC"/>
</dbReference>
<dbReference type="GO" id="GO:0009824">
    <property type="term" value="F:AMP dimethylallyltransferase activity"/>
    <property type="evidence" value="ECO:0007669"/>
    <property type="project" value="UniProtKB-ARBA"/>
</dbReference>
<evidence type="ECO:0000313" key="11">
    <source>
        <dbReference type="Proteomes" id="UP000515151"/>
    </source>
</evidence>
<accession>A0A6P8CC20</accession>
<keyword evidence="2" id="KW-0808">Transferase</keyword>
<dbReference type="PANTHER" id="PTHR11088:SF74">
    <property type="entry name" value="ADENYLATE ISOPENTENYLTRANSFERASE 5, CHLOROPLASTIC"/>
    <property type="match status" value="1"/>
</dbReference>
<sequence length="336" mass="37700">MIKHLRYKMKVALSSAYKQVQPLVMNFQGEIKARDPFYTRKVVFVMGATGTGKSRLAIDLATRFPAEVINSDKMQVYKGLNIVTNKVTEEECQSVPHHLMSFVDPDSDFTATDFQNHTSMALQSIYSQGRIPIIAGGSNSFIDALVNDNPEFQLMYDCCFLWVDVSSPVLQSFVSERVDRMVRAGLVEELRNMYDPEADNNRGIRRAIGVSEMDQYFRAEATADDQTRTGLMEAGIAKIKENTCTLAQRQLQKIRRLNSLWNRSMHRIDATEVFLKQGKPEAYEVWERLVAGPSTTIVGQFLFDEQPMGFPVSPDTTIPSIISAPVPMAAVAAATH</sequence>
<reference evidence="11" key="1">
    <citation type="journal article" date="2020" name="Plant Biotechnol. J.">
        <title>The pomegranate (Punica granatum L.) draft genome dissects genetic divergence between soft- and hard-seeded cultivars.</title>
        <authorList>
            <person name="Luo X."/>
            <person name="Li H."/>
            <person name="Wu Z."/>
            <person name="Yao W."/>
            <person name="Zhao P."/>
            <person name="Cao D."/>
            <person name="Yu H."/>
            <person name="Li K."/>
            <person name="Poudel K."/>
            <person name="Zhao D."/>
            <person name="Zhang F."/>
            <person name="Xia X."/>
            <person name="Chen L."/>
            <person name="Wang Q."/>
            <person name="Jing D."/>
            <person name="Cao S."/>
        </authorList>
    </citation>
    <scope>NUCLEOTIDE SEQUENCE [LARGE SCALE GENOMIC DNA]</scope>
    <source>
        <strain evidence="11">cv. Tunisia</strain>
    </source>
</reference>
<comment type="similarity">
    <text evidence="1">Belongs to the IPP transferase family.</text>
</comment>
<evidence type="ECO:0000256" key="7">
    <source>
        <dbReference type="ARBA" id="ARBA00051744"/>
    </source>
</evidence>
<dbReference type="Proteomes" id="UP000515151">
    <property type="component" value="Chromosome 1"/>
</dbReference>
<dbReference type="AlphaFoldDB" id="A0A6P8CC20"/>
<keyword evidence="5" id="KW-0067">ATP-binding</keyword>
<dbReference type="GO" id="GO:0009691">
    <property type="term" value="P:cytokinin biosynthetic process"/>
    <property type="evidence" value="ECO:0007669"/>
    <property type="project" value="UniProtKB-KW"/>
</dbReference>
<dbReference type="OrthoDB" id="775260at2759"/>
<evidence type="ECO:0000256" key="8">
    <source>
        <dbReference type="ARBA" id="ARBA00052386"/>
    </source>
</evidence>
<dbReference type="Pfam" id="PF01715">
    <property type="entry name" value="IPPT"/>
    <property type="match status" value="2"/>
</dbReference>
<dbReference type="RefSeq" id="XP_031378613.1">
    <property type="nucleotide sequence ID" value="XM_031522753.1"/>
</dbReference>